<feature type="region of interest" description="Disordered" evidence="1">
    <location>
        <begin position="311"/>
        <end position="338"/>
    </location>
</feature>
<accession>A0ABW7ENI2</accession>
<evidence type="ECO:0000313" key="3">
    <source>
        <dbReference type="EMBL" id="MFG6414970.1"/>
    </source>
</evidence>
<dbReference type="Pfam" id="PF13519">
    <property type="entry name" value="VWA_2"/>
    <property type="match status" value="1"/>
</dbReference>
<dbReference type="EMBL" id="JBIGHY010000004">
    <property type="protein sequence ID" value="MFG6414970.1"/>
    <property type="molecule type" value="Genomic_DNA"/>
</dbReference>
<dbReference type="SUPFAM" id="SSF53300">
    <property type="entry name" value="vWA-like"/>
    <property type="match status" value="1"/>
</dbReference>
<proteinExistence type="predicted"/>
<dbReference type="SMART" id="SM00327">
    <property type="entry name" value="VWA"/>
    <property type="match status" value="1"/>
</dbReference>
<dbReference type="Gene3D" id="1.10.8.80">
    <property type="entry name" value="Magnesium chelatase subunit I, C-Terminal domain"/>
    <property type="match status" value="1"/>
</dbReference>
<keyword evidence="3" id="KW-0436">Ligase</keyword>
<dbReference type="RefSeq" id="WP_394471031.1">
    <property type="nucleotide sequence ID" value="NZ_JBIGHY010000004.1"/>
</dbReference>
<dbReference type="PROSITE" id="PS50234">
    <property type="entry name" value="VWFA"/>
    <property type="match status" value="1"/>
</dbReference>
<evidence type="ECO:0000256" key="1">
    <source>
        <dbReference type="SAM" id="MobiDB-lite"/>
    </source>
</evidence>
<dbReference type="Gene3D" id="3.40.50.300">
    <property type="entry name" value="P-loop containing nucleotide triphosphate hydrolases"/>
    <property type="match status" value="1"/>
</dbReference>
<dbReference type="EC" id="6.6.1.1" evidence="3"/>
<dbReference type="SUPFAM" id="SSF52540">
    <property type="entry name" value="P-loop containing nucleoside triphosphate hydrolases"/>
    <property type="match status" value="1"/>
</dbReference>
<dbReference type="InterPro" id="IPR036465">
    <property type="entry name" value="vWFA_dom_sf"/>
</dbReference>
<dbReference type="Proteomes" id="UP001606300">
    <property type="component" value="Unassembled WGS sequence"/>
</dbReference>
<name>A0ABW7ENI2_9BURK</name>
<sequence length="579" mass="60057">MQAVCLLAVDPQALGGLCLRGPAGPARDAVLASLRRALPERTPWRRLPLQVDDERLLGGLDLGLSLAAGRPVAQAGLLAEADGGVLLLPMAERVDAGLAAKLASALEHGVSRFCVVALDEGQTAEEQLPGSLLERLALIASPAVLDLAAGLTGLGEGQDLPFDLTEARQRLARIPYDDATVQALCGTAAALGLQSLRAPWQAWRAACAAAAVAGRDEVTQADAELAARLVLAPRARALPQAQMEAESAPEPESSAPAEAAEPNQPEPTSAEAPSSGPSDAEHQAEELQEQMIAATQAAIPAGLLASLAGAPASRGAGAGRRGAAARPAQSGRPLASRRGSLRAGSRLDLLATMRAAIPWQRLRLLECEQQGLAPAAARLLLRRDDFHIKRYRRPTETTTVFVVDASGSQALNRLAEAKGAVELLLADCYVRRDRVALIAFRGDGAEVLLPPTRSLVRARRSLSGLPGGGGTPLAAGIEAAWLLGSSLQSRDGARAVLIFLTDARANIARDGSPGRPQAMQDALTAAQRLRSEGMASVLIDTSPRPQPAAMALAQAMAARYVPLPQGQAAQVYAAVAAAI</sequence>
<feature type="region of interest" description="Disordered" evidence="1">
    <location>
        <begin position="240"/>
        <end position="284"/>
    </location>
</feature>
<feature type="domain" description="VWFA" evidence="2">
    <location>
        <begin position="398"/>
        <end position="539"/>
    </location>
</feature>
<feature type="compositionally biased region" description="Low complexity" evidence="1">
    <location>
        <begin position="240"/>
        <end position="267"/>
    </location>
</feature>
<protein>
    <submittedName>
        <fullName evidence="3">Magnesium chelatase subunit D</fullName>
        <ecNumber evidence="3">6.6.1.1</ecNumber>
    </submittedName>
</protein>
<dbReference type="NCBIfam" id="NF009943">
    <property type="entry name" value="PRK13406.1"/>
    <property type="match status" value="1"/>
</dbReference>
<dbReference type="Pfam" id="PF17863">
    <property type="entry name" value="AAA_lid_2"/>
    <property type="match status" value="1"/>
</dbReference>
<gene>
    <name evidence="3" type="ORF">ACG02S_13805</name>
</gene>
<dbReference type="PANTHER" id="PTHR43473">
    <property type="entry name" value="MAGNESIUM-CHELATASE SUBUNIT CHLD, CHLOROPLASTIC"/>
    <property type="match status" value="1"/>
</dbReference>
<dbReference type="PANTHER" id="PTHR43473:SF2">
    <property type="entry name" value="MAGNESIUM-CHELATASE SUBUNIT CHLD, CHLOROPLASTIC"/>
    <property type="match status" value="1"/>
</dbReference>
<dbReference type="InterPro" id="IPR002035">
    <property type="entry name" value="VWF_A"/>
</dbReference>
<keyword evidence="4" id="KW-1185">Reference proteome</keyword>
<evidence type="ECO:0000259" key="2">
    <source>
        <dbReference type="PROSITE" id="PS50234"/>
    </source>
</evidence>
<evidence type="ECO:0000313" key="4">
    <source>
        <dbReference type="Proteomes" id="UP001606300"/>
    </source>
</evidence>
<reference evidence="3 4" key="1">
    <citation type="submission" date="2024-09" db="EMBL/GenBank/DDBJ databases">
        <title>Novel species of the genus Pelomonas and Roseateles isolated from streams.</title>
        <authorList>
            <person name="Lu H."/>
        </authorList>
    </citation>
    <scope>NUCLEOTIDE SEQUENCE [LARGE SCALE GENOMIC DNA]</scope>
    <source>
        <strain evidence="3 4">DC23W</strain>
    </source>
</reference>
<dbReference type="InterPro" id="IPR027417">
    <property type="entry name" value="P-loop_NTPase"/>
</dbReference>
<organism evidence="3 4">
    <name type="scientific">Pelomonas dachongensis</name>
    <dbReference type="NCBI Taxonomy" id="3299029"/>
    <lineage>
        <taxon>Bacteria</taxon>
        <taxon>Pseudomonadati</taxon>
        <taxon>Pseudomonadota</taxon>
        <taxon>Betaproteobacteria</taxon>
        <taxon>Burkholderiales</taxon>
        <taxon>Sphaerotilaceae</taxon>
        <taxon>Roseateles</taxon>
    </lineage>
</organism>
<dbReference type="InterPro" id="IPR041628">
    <property type="entry name" value="ChlI/MoxR_AAA_lid"/>
</dbReference>
<comment type="caution">
    <text evidence="3">The sequence shown here is derived from an EMBL/GenBank/DDBJ whole genome shotgun (WGS) entry which is preliminary data.</text>
</comment>
<dbReference type="Gene3D" id="3.40.50.410">
    <property type="entry name" value="von Willebrand factor, type A domain"/>
    <property type="match status" value="1"/>
</dbReference>
<dbReference type="GO" id="GO:0016851">
    <property type="term" value="F:magnesium chelatase activity"/>
    <property type="evidence" value="ECO:0007669"/>
    <property type="project" value="UniProtKB-EC"/>
</dbReference>